<proteinExistence type="predicted"/>
<dbReference type="PROSITE" id="PS51257">
    <property type="entry name" value="PROKAR_LIPOPROTEIN"/>
    <property type="match status" value="1"/>
</dbReference>
<evidence type="ECO:0000313" key="1">
    <source>
        <dbReference type="EMBL" id="KAA6352303.1"/>
    </source>
</evidence>
<name>A0A5J4T3N1_9ZZZZ</name>
<protein>
    <recommendedName>
        <fullName evidence="2">F5/8 type C domain-containing protein</fullName>
    </recommendedName>
</protein>
<dbReference type="InterPro" id="IPR008979">
    <property type="entry name" value="Galactose-bd-like_sf"/>
</dbReference>
<sequence length="322" mass="34939">MNIKYINIICGLVVLGTMVLQSCKDDESFDVTGATENKVYLNLQAWGPIQTPKNSVWFSVLNTPASSIIMNYDEVSVKFPVKCTHPATEPIVVKFDTDLVPVAEGYEAFPSGVTVSIDKNELTIPKGAFASTDSIKFSVSKDNLKLLKIAGYIGGVKITSVTNAETSENLSKAYIVINADFSNCIDRNTTVPAGAQVSRTGWTAYTESTGANITNLFNGSATSYTNFTANAKLVVDMKSVVNDITGIQLAYSSQTYSLGALKVWTSDTTTDEFDFQGSASFAQAASQYIKFYEKVSARYIRIEATTPLNASGARIGEFYVYK</sequence>
<organism evidence="1">
    <name type="scientific">termite gut metagenome</name>
    <dbReference type="NCBI Taxonomy" id="433724"/>
    <lineage>
        <taxon>unclassified sequences</taxon>
        <taxon>metagenomes</taxon>
        <taxon>organismal metagenomes</taxon>
    </lineage>
</organism>
<dbReference type="Gene3D" id="2.60.120.260">
    <property type="entry name" value="Galactose-binding domain-like"/>
    <property type="match status" value="1"/>
</dbReference>
<gene>
    <name evidence="1" type="ORF">EZS27_000253</name>
</gene>
<dbReference type="SUPFAM" id="SSF49785">
    <property type="entry name" value="Galactose-binding domain-like"/>
    <property type="match status" value="1"/>
</dbReference>
<dbReference type="AlphaFoldDB" id="A0A5J4T3N1"/>
<reference evidence="1" key="1">
    <citation type="submission" date="2019-03" db="EMBL/GenBank/DDBJ databases">
        <title>Single cell metagenomics reveals metabolic interactions within the superorganism composed of flagellate Streblomastix strix and complex community of Bacteroidetes bacteria on its surface.</title>
        <authorList>
            <person name="Treitli S.C."/>
            <person name="Kolisko M."/>
            <person name="Husnik F."/>
            <person name="Keeling P."/>
            <person name="Hampl V."/>
        </authorList>
    </citation>
    <scope>NUCLEOTIDE SEQUENCE</scope>
    <source>
        <strain evidence="1">STM</strain>
    </source>
</reference>
<dbReference type="EMBL" id="SNRY01000003">
    <property type="protein sequence ID" value="KAA6352303.1"/>
    <property type="molecule type" value="Genomic_DNA"/>
</dbReference>
<accession>A0A5J4T3N1</accession>
<comment type="caution">
    <text evidence="1">The sequence shown here is derived from an EMBL/GenBank/DDBJ whole genome shotgun (WGS) entry which is preliminary data.</text>
</comment>
<evidence type="ECO:0008006" key="2">
    <source>
        <dbReference type="Google" id="ProtNLM"/>
    </source>
</evidence>